<gene>
    <name evidence="1" type="ORF">CQA54_00615</name>
</gene>
<keyword evidence="1" id="KW-0489">Methyltransferase</keyword>
<organism evidence="1 2">
    <name type="scientific">Helicobacter equorum</name>
    <dbReference type="NCBI Taxonomy" id="361872"/>
    <lineage>
        <taxon>Bacteria</taxon>
        <taxon>Pseudomonadati</taxon>
        <taxon>Campylobacterota</taxon>
        <taxon>Epsilonproteobacteria</taxon>
        <taxon>Campylobacterales</taxon>
        <taxon>Helicobacteraceae</taxon>
        <taxon>Helicobacter</taxon>
    </lineage>
</organism>
<reference evidence="1 2" key="1">
    <citation type="submission" date="2018-04" db="EMBL/GenBank/DDBJ databases">
        <title>Novel Campyloabacter and Helicobacter Species and Strains.</title>
        <authorList>
            <person name="Mannion A.J."/>
            <person name="Shen Z."/>
            <person name="Fox J.G."/>
        </authorList>
    </citation>
    <scope>NUCLEOTIDE SEQUENCE [LARGE SCALE GENOMIC DNA]</scope>
    <source>
        <strain evidence="1 2">MIT 12-6600</strain>
    </source>
</reference>
<accession>A0A3D8ITP9</accession>
<name>A0A3D8ITP9_9HELI</name>
<dbReference type="AlphaFoldDB" id="A0A3D8ITP9"/>
<evidence type="ECO:0000313" key="1">
    <source>
        <dbReference type="EMBL" id="RDU68350.1"/>
    </source>
</evidence>
<dbReference type="Gene3D" id="3.40.50.150">
    <property type="entry name" value="Vaccinia Virus protein VP39"/>
    <property type="match status" value="1"/>
</dbReference>
<dbReference type="GO" id="GO:0008168">
    <property type="term" value="F:methyltransferase activity"/>
    <property type="evidence" value="ECO:0007669"/>
    <property type="project" value="UniProtKB-KW"/>
</dbReference>
<dbReference type="OrthoDB" id="9791944at2"/>
<dbReference type="Pfam" id="PF13489">
    <property type="entry name" value="Methyltransf_23"/>
    <property type="match status" value="1"/>
</dbReference>
<dbReference type="Proteomes" id="UP000256514">
    <property type="component" value="Unassembled WGS sequence"/>
</dbReference>
<keyword evidence="2" id="KW-1185">Reference proteome</keyword>
<proteinExistence type="predicted"/>
<comment type="caution">
    <text evidence="1">The sequence shown here is derived from an EMBL/GenBank/DDBJ whole genome shotgun (WGS) entry which is preliminary data.</text>
</comment>
<dbReference type="EMBL" id="NXLT01000001">
    <property type="protein sequence ID" value="RDU68350.1"/>
    <property type="molecule type" value="Genomic_DNA"/>
</dbReference>
<evidence type="ECO:0000313" key="2">
    <source>
        <dbReference type="Proteomes" id="UP000256514"/>
    </source>
</evidence>
<protein>
    <submittedName>
        <fullName evidence="1">Methyltransferase type 11</fullName>
    </submittedName>
</protein>
<keyword evidence="1" id="KW-0808">Transferase</keyword>
<sequence>MQCKICSNPVEKAFETEILQKYQEGFYKCQSCGFLGVDEAHWLSEAYTNAINASDTGIVARNLSLYKIVSLIAYNIFGFRSKNVIGGGASTLVDFGGGTGLLVRLLRDVGIEAFWQDEYCQNIFARGFEWDCNTKPTLLTSFEVFEHLPNPMEQISAMFAVCPNILFSTELLPCPIPQYNGKDTWWYYGFEHGQHISFYTKQTLEYIAKQKGVFLSSYRGIHLFSQYKVNPVLFATLIRFANKGAFWILKHFLQSKTFSDHQLLSTALR</sequence>
<dbReference type="InterPro" id="IPR029063">
    <property type="entry name" value="SAM-dependent_MTases_sf"/>
</dbReference>
<dbReference type="SUPFAM" id="SSF53335">
    <property type="entry name" value="S-adenosyl-L-methionine-dependent methyltransferases"/>
    <property type="match status" value="1"/>
</dbReference>
<dbReference type="GO" id="GO:0032259">
    <property type="term" value="P:methylation"/>
    <property type="evidence" value="ECO:0007669"/>
    <property type="project" value="UniProtKB-KW"/>
</dbReference>
<dbReference type="RefSeq" id="WP_115570308.1">
    <property type="nucleotide sequence ID" value="NZ_NXLT01000001.1"/>
</dbReference>